<sequence length="399" mass="42439">MNVSSVKNIEAPEPGSLDSATALRRLNTQRVLDAAWGREAVTASELISLTGLTRATVLNQAKELVESGWLVEAKDTRAAGAYSKGRPALRYELNLAHRFIVGIDAGQHRISLTLSDVRGTQKSHCEAKVDPLATGEHRVRVTEKLLTDVLAEFKIRKLAAIVIGVPAPVDADGMSPDDDNGFWVNMNPDWKAVLGEYTYLLRVENDANLAAIAEMEDGTVGSFASLMVGERIGAGVVVDNHLLRGDKGLAGEMRFLSHVAGVGNAHGLGYLAREQAKTALSQGAKSSLAELAADALRAEDVFQAAVGHDRLAQEILESLGDRLARISAVISGFLGLERVVLSGAMAEILEPVVVIAQRELAQEPELTCVQLTASTLGAEVAMRGAVDLGVQLVRSAAPF</sequence>
<accession>A0A6H0SHU4</accession>
<dbReference type="Pfam" id="PF00480">
    <property type="entry name" value="ROK"/>
    <property type="match status" value="1"/>
</dbReference>
<protein>
    <submittedName>
        <fullName evidence="2">ROK family protein</fullName>
    </submittedName>
</protein>
<evidence type="ECO:0000313" key="3">
    <source>
        <dbReference type="Proteomes" id="UP000502331"/>
    </source>
</evidence>
<comment type="similarity">
    <text evidence="1">Belongs to the ROK (NagC/XylR) family.</text>
</comment>
<keyword evidence="3" id="KW-1185">Reference proteome</keyword>
<dbReference type="PANTHER" id="PTHR18964">
    <property type="entry name" value="ROK (REPRESSOR, ORF, KINASE) FAMILY"/>
    <property type="match status" value="1"/>
</dbReference>
<dbReference type="AlphaFoldDB" id="A0A6H0SHU4"/>
<dbReference type="SUPFAM" id="SSF46785">
    <property type="entry name" value="Winged helix' DNA-binding domain"/>
    <property type="match status" value="1"/>
</dbReference>
<dbReference type="InterPro" id="IPR036388">
    <property type="entry name" value="WH-like_DNA-bd_sf"/>
</dbReference>
<gene>
    <name evidence="2" type="ORF">D3791_07330</name>
</gene>
<dbReference type="PANTHER" id="PTHR18964:SF149">
    <property type="entry name" value="BIFUNCTIONAL UDP-N-ACETYLGLUCOSAMINE 2-EPIMERASE_N-ACETYLMANNOSAMINE KINASE"/>
    <property type="match status" value="1"/>
</dbReference>
<dbReference type="InterPro" id="IPR043129">
    <property type="entry name" value="ATPase_NBD"/>
</dbReference>
<organism evidence="2 3">
    <name type="scientific">Glutamicibacter mishrai</name>
    <dbReference type="NCBI Taxonomy" id="1775880"/>
    <lineage>
        <taxon>Bacteria</taxon>
        <taxon>Bacillati</taxon>
        <taxon>Actinomycetota</taxon>
        <taxon>Actinomycetes</taxon>
        <taxon>Micrococcales</taxon>
        <taxon>Micrococcaceae</taxon>
        <taxon>Glutamicibacter</taxon>
    </lineage>
</organism>
<evidence type="ECO:0000256" key="1">
    <source>
        <dbReference type="ARBA" id="ARBA00006479"/>
    </source>
</evidence>
<dbReference type="Gene3D" id="1.10.10.10">
    <property type="entry name" value="Winged helix-like DNA-binding domain superfamily/Winged helix DNA-binding domain"/>
    <property type="match status" value="1"/>
</dbReference>
<dbReference type="SUPFAM" id="SSF53067">
    <property type="entry name" value="Actin-like ATPase domain"/>
    <property type="match status" value="1"/>
</dbReference>
<name>A0A6H0SHU4_9MICC</name>
<dbReference type="InterPro" id="IPR036390">
    <property type="entry name" value="WH_DNA-bd_sf"/>
</dbReference>
<proteinExistence type="inferred from homology"/>
<dbReference type="InterPro" id="IPR000600">
    <property type="entry name" value="ROK"/>
</dbReference>
<evidence type="ECO:0000313" key="2">
    <source>
        <dbReference type="EMBL" id="QIV86958.1"/>
    </source>
</evidence>
<dbReference type="Gene3D" id="3.30.420.40">
    <property type="match status" value="2"/>
</dbReference>
<dbReference type="Proteomes" id="UP000502331">
    <property type="component" value="Chromosome"/>
</dbReference>
<dbReference type="EMBL" id="CP032549">
    <property type="protein sequence ID" value="QIV86958.1"/>
    <property type="molecule type" value="Genomic_DNA"/>
</dbReference>
<reference evidence="2 3" key="1">
    <citation type="submission" date="2018-09" db="EMBL/GenBank/DDBJ databases">
        <title>Glutamicibacter mishrai S5-52T (LMG 29155T = KCTC 39846T).</title>
        <authorList>
            <person name="Das S.K."/>
        </authorList>
    </citation>
    <scope>NUCLEOTIDE SEQUENCE [LARGE SCALE GENOMIC DNA]</scope>
    <source>
        <strain evidence="2 3">S5-52</strain>
    </source>
</reference>